<accession>C1FF85</accession>
<feature type="compositionally biased region" description="Acidic residues" evidence="2">
    <location>
        <begin position="511"/>
        <end position="527"/>
    </location>
</feature>
<evidence type="ECO:0000313" key="6">
    <source>
        <dbReference type="Proteomes" id="UP000002009"/>
    </source>
</evidence>
<keyword evidence="3" id="KW-0732">Signal</keyword>
<feature type="compositionally biased region" description="Basic and acidic residues" evidence="2">
    <location>
        <begin position="396"/>
        <end position="409"/>
    </location>
</feature>
<dbReference type="GO" id="GO:0005783">
    <property type="term" value="C:endoplasmic reticulum"/>
    <property type="evidence" value="ECO:0007669"/>
    <property type="project" value="TreeGrafter"/>
</dbReference>
<dbReference type="GO" id="GO:0006457">
    <property type="term" value="P:protein folding"/>
    <property type="evidence" value="ECO:0007669"/>
    <property type="project" value="TreeGrafter"/>
</dbReference>
<dbReference type="RefSeq" id="XP_002507447.1">
    <property type="nucleotide sequence ID" value="XM_002507401.1"/>
</dbReference>
<dbReference type="InterPro" id="IPR013766">
    <property type="entry name" value="Thioredoxin_domain"/>
</dbReference>
<dbReference type="eggNOG" id="KOG0191">
    <property type="taxonomic scope" value="Eukaryota"/>
</dbReference>
<dbReference type="InParanoid" id="C1FF85"/>
<dbReference type="PROSITE" id="PS51352">
    <property type="entry name" value="THIOREDOXIN_2"/>
    <property type="match status" value="1"/>
</dbReference>
<dbReference type="STRING" id="296587.C1FF85"/>
<dbReference type="SUPFAM" id="SSF52833">
    <property type="entry name" value="Thioredoxin-like"/>
    <property type="match status" value="2"/>
</dbReference>
<reference evidence="5 6" key="1">
    <citation type="journal article" date="2009" name="Science">
        <title>Green evolution and dynamic adaptations revealed by genomes of the marine picoeukaryotes Micromonas.</title>
        <authorList>
            <person name="Worden A.Z."/>
            <person name="Lee J.H."/>
            <person name="Mock T."/>
            <person name="Rouze P."/>
            <person name="Simmons M.P."/>
            <person name="Aerts A.L."/>
            <person name="Allen A.E."/>
            <person name="Cuvelier M.L."/>
            <person name="Derelle E."/>
            <person name="Everett M.V."/>
            <person name="Foulon E."/>
            <person name="Grimwood J."/>
            <person name="Gundlach H."/>
            <person name="Henrissat B."/>
            <person name="Napoli C."/>
            <person name="McDonald S.M."/>
            <person name="Parker M.S."/>
            <person name="Rombauts S."/>
            <person name="Salamov A."/>
            <person name="Von Dassow P."/>
            <person name="Badger J.H."/>
            <person name="Coutinho P.M."/>
            <person name="Demir E."/>
            <person name="Dubchak I."/>
            <person name="Gentemann C."/>
            <person name="Eikrem W."/>
            <person name="Gready J.E."/>
            <person name="John U."/>
            <person name="Lanier W."/>
            <person name="Lindquist E.A."/>
            <person name="Lucas S."/>
            <person name="Mayer K.F."/>
            <person name="Moreau H."/>
            <person name="Not F."/>
            <person name="Otillar R."/>
            <person name="Panaud O."/>
            <person name="Pangilinan J."/>
            <person name="Paulsen I."/>
            <person name="Piegu B."/>
            <person name="Poliakov A."/>
            <person name="Robbens S."/>
            <person name="Schmutz J."/>
            <person name="Toulza E."/>
            <person name="Wyss T."/>
            <person name="Zelensky A."/>
            <person name="Zhou K."/>
            <person name="Armbrust E.V."/>
            <person name="Bhattacharya D."/>
            <person name="Goodenough U.W."/>
            <person name="Van de Peer Y."/>
            <person name="Grigoriev I.V."/>
        </authorList>
    </citation>
    <scope>NUCLEOTIDE SEQUENCE [LARGE SCALE GENOMIC DNA]</scope>
    <source>
        <strain evidence="6">RCC299 / NOUM17</strain>
    </source>
</reference>
<feature type="region of interest" description="Disordered" evidence="2">
    <location>
        <begin position="396"/>
        <end position="432"/>
    </location>
</feature>
<protein>
    <recommendedName>
        <fullName evidence="4">Thioredoxin domain-containing protein</fullName>
    </recommendedName>
</protein>
<comment type="similarity">
    <text evidence="1">Belongs to the protein disulfide isomerase family.</text>
</comment>
<feature type="compositionally biased region" description="Acidic residues" evidence="2">
    <location>
        <begin position="594"/>
        <end position="618"/>
    </location>
</feature>
<dbReference type="Gene3D" id="3.40.30.10">
    <property type="entry name" value="Glutaredoxin"/>
    <property type="match status" value="2"/>
</dbReference>
<keyword evidence="6" id="KW-1185">Reference proteome</keyword>
<dbReference type="Pfam" id="PF00085">
    <property type="entry name" value="Thioredoxin"/>
    <property type="match status" value="1"/>
</dbReference>
<dbReference type="PROSITE" id="PS00194">
    <property type="entry name" value="THIOREDOXIN_1"/>
    <property type="match status" value="1"/>
</dbReference>
<feature type="compositionally biased region" description="Acidic residues" evidence="2">
    <location>
        <begin position="132"/>
        <end position="143"/>
    </location>
</feature>
<feature type="region of interest" description="Disordered" evidence="2">
    <location>
        <begin position="125"/>
        <end position="166"/>
    </location>
</feature>
<feature type="signal peptide" evidence="3">
    <location>
        <begin position="1"/>
        <end position="48"/>
    </location>
</feature>
<feature type="compositionally biased region" description="Basic and acidic residues" evidence="2">
    <location>
        <begin position="572"/>
        <end position="593"/>
    </location>
</feature>
<feature type="compositionally biased region" description="Polar residues" evidence="2">
    <location>
        <begin position="410"/>
        <end position="432"/>
    </location>
</feature>
<dbReference type="Proteomes" id="UP000002009">
    <property type="component" value="Chromosome 1"/>
</dbReference>
<dbReference type="CDD" id="cd02961">
    <property type="entry name" value="PDI_a_family"/>
    <property type="match status" value="1"/>
</dbReference>
<evidence type="ECO:0000256" key="3">
    <source>
        <dbReference type="SAM" id="SignalP"/>
    </source>
</evidence>
<dbReference type="GO" id="GO:0003756">
    <property type="term" value="F:protein disulfide isomerase activity"/>
    <property type="evidence" value="ECO:0007669"/>
    <property type="project" value="TreeGrafter"/>
</dbReference>
<gene>
    <name evidence="5" type="ORF">MICPUN_54865</name>
</gene>
<dbReference type="InterPro" id="IPR017937">
    <property type="entry name" value="Thioredoxin_CS"/>
</dbReference>
<dbReference type="AlphaFoldDB" id="C1FF85"/>
<evidence type="ECO:0000256" key="2">
    <source>
        <dbReference type="SAM" id="MobiDB-lite"/>
    </source>
</evidence>
<feature type="chain" id="PRO_5002907620" description="Thioredoxin domain-containing protein" evidence="3">
    <location>
        <begin position="49"/>
        <end position="618"/>
    </location>
</feature>
<dbReference type="InterPro" id="IPR051063">
    <property type="entry name" value="PDI"/>
</dbReference>
<dbReference type="OrthoDB" id="10264505at2759"/>
<name>C1FF85_MICCC</name>
<dbReference type="KEGG" id="mis:MICPUN_54865"/>
<dbReference type="EMBL" id="CP001574">
    <property type="protein sequence ID" value="ACO68705.1"/>
    <property type="molecule type" value="Genomic_DNA"/>
</dbReference>
<sequence length="618" mass="66816">MKRLSFINRGADDDEPGRAWPMATRESRRSSWRALLLVPLLVAALVLGAPAAADDDDDAEEFTTAQFLAPTDGSLVTFDPSTLFGALVNHTVVVAFTVEWCALCTGYVPEFARVAAAFANANATDDGLTLPGDDDDDESGEAEETSRRRRRSRHPDPGSSSHKKLVFGTVDAETHKRLAATFGVTNAPYVALLRNDDWYDRDTGVPHAPAPRFGGYLAFAPTVEWLNAHLGTDVHAKPIVADLSTETIDAYVADPNADVLVQFYAPWCGHCKQFAKFYHEIGAHFSADPTVKIARLDVDAHRAAADAYGVTGLPSLQLFPRGYKRRGLHFRGSERTPARIISFVKSPQVYLVDATVTDMPEWDCVLWLESRGVLGRGEISGRFGLTPEHLRAFESVARDGTKGEGDTADGKNTTGDTSNTAGDTSDGGTTRRVSYDDIDSAADADDAARAMIAAAHSWAGRSRWLETMEILTCVSHTPALRRTGIGSSPAMWNFLDNAKLHVEDPSLAGDSADDSGLDGEDWDDGEDGGATGFAEAVAKAEAAAKRLEDGEDGKEDGKEDGVEDGSASFDWHAWEEFTARRVGDSAGEHRELATEEFDDPEDGVDEGPTETDETRDEL</sequence>
<feature type="domain" description="Thioredoxin" evidence="4">
    <location>
        <begin position="212"/>
        <end position="349"/>
    </location>
</feature>
<dbReference type="InterPro" id="IPR036249">
    <property type="entry name" value="Thioredoxin-like_sf"/>
</dbReference>
<feature type="region of interest" description="Disordered" evidence="2">
    <location>
        <begin position="505"/>
        <end position="618"/>
    </location>
</feature>
<evidence type="ECO:0000256" key="1">
    <source>
        <dbReference type="ARBA" id="ARBA00006347"/>
    </source>
</evidence>
<dbReference type="GeneID" id="8250371"/>
<evidence type="ECO:0000259" key="4">
    <source>
        <dbReference type="PROSITE" id="PS51352"/>
    </source>
</evidence>
<proteinExistence type="inferred from homology"/>
<organism evidence="5 6">
    <name type="scientific">Micromonas commoda (strain RCC299 / NOUM17 / CCMP2709)</name>
    <name type="common">Picoplanktonic green alga</name>
    <dbReference type="NCBI Taxonomy" id="296587"/>
    <lineage>
        <taxon>Eukaryota</taxon>
        <taxon>Viridiplantae</taxon>
        <taxon>Chlorophyta</taxon>
        <taxon>Mamiellophyceae</taxon>
        <taxon>Mamiellales</taxon>
        <taxon>Mamiellaceae</taxon>
        <taxon>Micromonas</taxon>
    </lineage>
</organism>
<evidence type="ECO:0000313" key="5">
    <source>
        <dbReference type="EMBL" id="ACO68705.1"/>
    </source>
</evidence>
<dbReference type="PANTHER" id="PTHR45672">
    <property type="entry name" value="PROTEIN DISULFIDE-ISOMERASE C17H9.14C-RELATED"/>
    <property type="match status" value="1"/>
</dbReference>